<dbReference type="PANTHER" id="PTHR31299">
    <property type="entry name" value="ESTERASE, PUTATIVE (AFU_ORTHOLOGUE AFUA_1G05850)-RELATED"/>
    <property type="match status" value="1"/>
</dbReference>
<dbReference type="Gene3D" id="3.30.1870.10">
    <property type="entry name" value="EreA-like, domain 2"/>
    <property type="match status" value="1"/>
</dbReference>
<dbReference type="InterPro" id="IPR007815">
    <property type="entry name" value="Emycin_Estase"/>
</dbReference>
<dbReference type="Pfam" id="PF05139">
    <property type="entry name" value="Erythro_esteras"/>
    <property type="match status" value="1"/>
</dbReference>
<dbReference type="OrthoDB" id="9810066at2"/>
<protein>
    <recommendedName>
        <fullName evidence="3">Erythromycin esterase</fullName>
    </recommendedName>
</protein>
<evidence type="ECO:0000313" key="2">
    <source>
        <dbReference type="Proteomes" id="UP000094313"/>
    </source>
</evidence>
<dbReference type="SUPFAM" id="SSF159501">
    <property type="entry name" value="EreA/ChaN-like"/>
    <property type="match status" value="1"/>
</dbReference>
<dbReference type="Gene3D" id="3.40.1660.10">
    <property type="entry name" value="EreA-like (biosynthetic domain)"/>
    <property type="match status" value="1"/>
</dbReference>
<dbReference type="Proteomes" id="UP000094313">
    <property type="component" value="Chromosome"/>
</dbReference>
<dbReference type="InterPro" id="IPR052036">
    <property type="entry name" value="Hydrolase/PRTase-associated"/>
</dbReference>
<evidence type="ECO:0008006" key="3">
    <source>
        <dbReference type="Google" id="ProtNLM"/>
    </source>
</evidence>
<sequence length="416" mass="47858">MLILTETIFLMNLSKINILLFFTFIAFTSVRLFAQESNLAVVNSLNKVIRPIETLGADSSFTDIDFLKETLKDKELIAIGEVSHGTAEVFKYKDRLVRFLVTNLGYKAIAFESDYIAMENIDNYISGKTDSLVFIYGTPVISTNRLMIEWLRKYNLNQPDSDKVHVYGIEARGFPNVIKKIIEVNRSLDQADKTLLEKVALKPFNKIDKAEIKAMKAVLTKLQKIEGSDLDKHYTELLSQIVYGYYHETTKRVRDHDMANNVIWLKEKAKDQKLILMAHNGHVAKSEIFNVPATGTYLDRKYGSKYFVMATDFNHGKAYVNVYVARNKPMLGFQPYYYPEVNSKNGYEFYFKQCRFRNFIIEVDAALKDPILDRFLTQPLDMRMIGALSIPANTKLSISKNFDLIIYFDKTSSAFN</sequence>
<reference evidence="1 2" key="1">
    <citation type="submission" date="2016-08" db="EMBL/GenBank/DDBJ databases">
        <authorList>
            <person name="Seilhamer J.J."/>
        </authorList>
    </citation>
    <scope>NUCLEOTIDE SEQUENCE [LARGE SCALE GENOMIC DNA]</scope>
    <source>
        <strain evidence="1 2">DX4</strain>
    </source>
</reference>
<gene>
    <name evidence="1" type="ORF">BFS30_23405</name>
</gene>
<organism evidence="1 2">
    <name type="scientific">Pedobacter steynii</name>
    <dbReference type="NCBI Taxonomy" id="430522"/>
    <lineage>
        <taxon>Bacteria</taxon>
        <taxon>Pseudomonadati</taxon>
        <taxon>Bacteroidota</taxon>
        <taxon>Sphingobacteriia</taxon>
        <taxon>Sphingobacteriales</taxon>
        <taxon>Sphingobacteriaceae</taxon>
        <taxon>Pedobacter</taxon>
    </lineage>
</organism>
<dbReference type="PANTHER" id="PTHR31299:SF0">
    <property type="entry name" value="ESTERASE, PUTATIVE (AFU_ORTHOLOGUE AFUA_1G05850)-RELATED"/>
    <property type="match status" value="1"/>
</dbReference>
<dbReference type="Gene3D" id="1.20.1440.30">
    <property type="entry name" value="Biosynthetic Protein domain"/>
    <property type="match status" value="1"/>
</dbReference>
<name>A0A1D7QMG5_9SPHI</name>
<proteinExistence type="predicted"/>
<evidence type="ECO:0000313" key="1">
    <source>
        <dbReference type="EMBL" id="AOM79850.1"/>
    </source>
</evidence>
<keyword evidence="2" id="KW-1185">Reference proteome</keyword>
<accession>A0A1D7QMG5</accession>
<dbReference type="CDD" id="cd14728">
    <property type="entry name" value="Ere-like"/>
    <property type="match status" value="1"/>
</dbReference>
<dbReference type="EMBL" id="CP017141">
    <property type="protein sequence ID" value="AOM79850.1"/>
    <property type="molecule type" value="Genomic_DNA"/>
</dbReference>
<dbReference type="GO" id="GO:0046677">
    <property type="term" value="P:response to antibiotic"/>
    <property type="evidence" value="ECO:0007669"/>
    <property type="project" value="InterPro"/>
</dbReference>
<dbReference type="AlphaFoldDB" id="A0A1D7QMG5"/>
<dbReference type="KEGG" id="psty:BFS30_23405"/>